<feature type="compositionally biased region" description="Polar residues" evidence="5">
    <location>
        <begin position="10"/>
        <end position="21"/>
    </location>
</feature>
<evidence type="ECO:0000256" key="3">
    <source>
        <dbReference type="ARBA" id="ARBA00022989"/>
    </source>
</evidence>
<evidence type="ECO:0000313" key="7">
    <source>
        <dbReference type="EMBL" id="KAA1419930.1"/>
    </source>
</evidence>
<feature type="region of interest" description="Disordered" evidence="5">
    <location>
        <begin position="1"/>
        <end position="21"/>
    </location>
</feature>
<dbReference type="Pfam" id="PF04228">
    <property type="entry name" value="Zn_peptidase"/>
    <property type="match status" value="1"/>
</dbReference>
<proteinExistence type="predicted"/>
<dbReference type="EMBL" id="VDFQ02000006">
    <property type="protein sequence ID" value="KAA1419930.1"/>
    <property type="molecule type" value="Genomic_DNA"/>
</dbReference>
<evidence type="ECO:0000313" key="8">
    <source>
        <dbReference type="Proteomes" id="UP000307768"/>
    </source>
</evidence>
<feature type="region of interest" description="Disordered" evidence="5">
    <location>
        <begin position="250"/>
        <end position="273"/>
    </location>
</feature>
<feature type="transmembrane region" description="Helical" evidence="6">
    <location>
        <begin position="24"/>
        <end position="44"/>
    </location>
</feature>
<protein>
    <recommendedName>
        <fullName evidence="9">Neutral zinc metallopeptidase</fullName>
    </recommendedName>
</protein>
<evidence type="ECO:0000256" key="4">
    <source>
        <dbReference type="ARBA" id="ARBA00023136"/>
    </source>
</evidence>
<sequence length="299" mass="31675">MTFNEGADLDTSQVRSGGSSRTGVAIGGGAGGIILLIIGLLLGVNPFEQGGTSSAFDPSQIQQAGTSELDLSQCKTGADANRDDVCRVVGTVNSVQDYWREALPADANRQYRDAYTVIYSGQTQSACGTASNAVGPFYCPTDEQVYIDASFFDDLTSRYGADGGALAQMYVVAHEYGHHVQNILGVLQYAQQDRQGATSGAVRVELMADCLAGVWANHASTTEDADGTTLIQPLTEADIESALSAAAAVGDDRIQESTTGRVNPESWTHGSSEQRQRWFMTGYESGNLNSCDTLSAQQL</sequence>
<reference evidence="7 8" key="1">
    <citation type="submission" date="2019-09" db="EMBL/GenBank/DDBJ databases">
        <title>Mumia zhuanghuii sp. nov. isolated from the intestinal contents of plateau pika (Ochotona curzoniae) in the Qinghai-Tibet plateau of China.</title>
        <authorList>
            <person name="Tian Z."/>
        </authorList>
    </citation>
    <scope>NUCLEOTIDE SEQUENCE [LARGE SCALE GENOMIC DNA]</scope>
    <source>
        <strain evidence="8">350</strain>
    </source>
</reference>
<evidence type="ECO:0000256" key="1">
    <source>
        <dbReference type="ARBA" id="ARBA00004167"/>
    </source>
</evidence>
<dbReference type="AlphaFoldDB" id="A0A5Q6RPI6"/>
<gene>
    <name evidence="7" type="ORF">FE697_018720</name>
</gene>
<name>A0A5Q6RPI6_9ACTN</name>
<keyword evidence="4 6" id="KW-0472">Membrane</keyword>
<dbReference type="GO" id="GO:0016020">
    <property type="term" value="C:membrane"/>
    <property type="evidence" value="ECO:0007669"/>
    <property type="project" value="UniProtKB-SubCell"/>
</dbReference>
<evidence type="ECO:0000256" key="6">
    <source>
        <dbReference type="SAM" id="Phobius"/>
    </source>
</evidence>
<feature type="compositionally biased region" description="Polar residues" evidence="5">
    <location>
        <begin position="256"/>
        <end position="273"/>
    </location>
</feature>
<dbReference type="SUPFAM" id="SSF55486">
    <property type="entry name" value="Metalloproteases ('zincins'), catalytic domain"/>
    <property type="match status" value="1"/>
</dbReference>
<evidence type="ECO:0000256" key="2">
    <source>
        <dbReference type="ARBA" id="ARBA00022692"/>
    </source>
</evidence>
<dbReference type="InterPro" id="IPR007343">
    <property type="entry name" value="Uncharacterised_pept_Zn_put"/>
</dbReference>
<evidence type="ECO:0000256" key="5">
    <source>
        <dbReference type="SAM" id="MobiDB-lite"/>
    </source>
</evidence>
<dbReference type="RefSeq" id="WP_149771153.1">
    <property type="nucleotide sequence ID" value="NZ_VDFQ02000006.1"/>
</dbReference>
<keyword evidence="3 6" id="KW-1133">Transmembrane helix</keyword>
<comment type="caution">
    <text evidence="7">The sequence shown here is derived from an EMBL/GenBank/DDBJ whole genome shotgun (WGS) entry which is preliminary data.</text>
</comment>
<organism evidence="7 8">
    <name type="scientific">Mumia zhuanghuii</name>
    <dbReference type="NCBI Taxonomy" id="2585211"/>
    <lineage>
        <taxon>Bacteria</taxon>
        <taxon>Bacillati</taxon>
        <taxon>Actinomycetota</taxon>
        <taxon>Actinomycetes</taxon>
        <taxon>Propionibacteriales</taxon>
        <taxon>Nocardioidaceae</taxon>
        <taxon>Mumia</taxon>
    </lineage>
</organism>
<dbReference type="PANTHER" id="PTHR30168">
    <property type="entry name" value="PUTATIVE MEMBRANE PROTEIN YPFJ"/>
    <property type="match status" value="1"/>
</dbReference>
<dbReference type="PANTHER" id="PTHR30168:SF0">
    <property type="entry name" value="INNER MEMBRANE PROTEIN"/>
    <property type="match status" value="1"/>
</dbReference>
<dbReference type="OrthoDB" id="9774900at2"/>
<dbReference type="Proteomes" id="UP000307768">
    <property type="component" value="Unassembled WGS sequence"/>
</dbReference>
<accession>A0A5Q6RPI6</accession>
<keyword evidence="2 6" id="KW-0812">Transmembrane</keyword>
<evidence type="ECO:0008006" key="9">
    <source>
        <dbReference type="Google" id="ProtNLM"/>
    </source>
</evidence>
<comment type="subcellular location">
    <subcellularLocation>
        <location evidence="1">Membrane</location>
        <topology evidence="1">Single-pass membrane protein</topology>
    </subcellularLocation>
</comment>